<organism evidence="6 7">
    <name type="scientific">Pontibacter chinhatensis</name>
    <dbReference type="NCBI Taxonomy" id="1436961"/>
    <lineage>
        <taxon>Bacteria</taxon>
        <taxon>Pseudomonadati</taxon>
        <taxon>Bacteroidota</taxon>
        <taxon>Cytophagia</taxon>
        <taxon>Cytophagales</taxon>
        <taxon>Hymenobacteraceae</taxon>
        <taxon>Pontibacter</taxon>
    </lineage>
</organism>
<accession>A0A1I2U8W8</accession>
<keyword evidence="3 5" id="KW-1133">Transmembrane helix</keyword>
<dbReference type="InterPro" id="IPR000537">
    <property type="entry name" value="UbiA_prenyltransferase"/>
</dbReference>
<feature type="transmembrane region" description="Helical" evidence="5">
    <location>
        <begin position="23"/>
        <end position="45"/>
    </location>
</feature>
<dbReference type="RefSeq" id="WP_092101211.1">
    <property type="nucleotide sequence ID" value="NZ_FOOT01000003.1"/>
</dbReference>
<dbReference type="GO" id="GO:0016765">
    <property type="term" value="F:transferase activity, transferring alkyl or aryl (other than methyl) groups"/>
    <property type="evidence" value="ECO:0007669"/>
    <property type="project" value="InterPro"/>
</dbReference>
<evidence type="ECO:0000256" key="5">
    <source>
        <dbReference type="SAM" id="Phobius"/>
    </source>
</evidence>
<gene>
    <name evidence="6" type="ORF">SAMN05421739_103446</name>
</gene>
<feature type="transmembrane region" description="Helical" evidence="5">
    <location>
        <begin position="51"/>
        <end position="74"/>
    </location>
</feature>
<feature type="transmembrane region" description="Helical" evidence="5">
    <location>
        <begin position="228"/>
        <end position="244"/>
    </location>
</feature>
<sequence>MSLNRDIGIREAERHPRRLLEGLLYSSVFISCCGLALTAETYLLAGLPVSWAMAVFVFLATLFTYNLSSVQSIVRRPRQSINRHDPVWGQRHKRELAVLGLLSIAMAVGVYFWFGLRVDWWFLLHLAIISVGYTVPVLYKQRRVRPLRSVPLLKVFLIAYVWAVVTAMLPLLDAGMDVWQPETLWLFLRRFLFILALALLFDIRDFSYDRNMNTLTFPGWIGVRKTKLLSLGLLGLYMLVVLASGEAGVILWALLASALGAAVIVWRSAENRPRAYFAILADGAMLLHAGLVVLATVVAG</sequence>
<name>A0A1I2U8W8_9BACT</name>
<dbReference type="EMBL" id="FOOT01000003">
    <property type="protein sequence ID" value="SFG73625.1"/>
    <property type="molecule type" value="Genomic_DNA"/>
</dbReference>
<dbReference type="STRING" id="1436961.SAMN05421739_103446"/>
<dbReference type="PROSITE" id="PS51257">
    <property type="entry name" value="PROKAR_LIPOPROTEIN"/>
    <property type="match status" value="1"/>
</dbReference>
<keyword evidence="2 5" id="KW-0812">Transmembrane</keyword>
<feature type="transmembrane region" description="Helical" evidence="5">
    <location>
        <begin position="95"/>
        <end position="114"/>
    </location>
</feature>
<evidence type="ECO:0000313" key="7">
    <source>
        <dbReference type="Proteomes" id="UP000198724"/>
    </source>
</evidence>
<evidence type="ECO:0000313" key="6">
    <source>
        <dbReference type="EMBL" id="SFG73625.1"/>
    </source>
</evidence>
<dbReference type="AlphaFoldDB" id="A0A1I2U8W8"/>
<dbReference type="OrthoDB" id="1467772at2"/>
<feature type="transmembrane region" description="Helical" evidence="5">
    <location>
        <begin position="276"/>
        <end position="299"/>
    </location>
</feature>
<feature type="transmembrane region" description="Helical" evidence="5">
    <location>
        <begin position="184"/>
        <end position="203"/>
    </location>
</feature>
<evidence type="ECO:0000256" key="2">
    <source>
        <dbReference type="ARBA" id="ARBA00022692"/>
    </source>
</evidence>
<protein>
    <submittedName>
        <fullName evidence="6">UbiA prenyltransferase family protein</fullName>
    </submittedName>
</protein>
<evidence type="ECO:0000256" key="3">
    <source>
        <dbReference type="ARBA" id="ARBA00022989"/>
    </source>
</evidence>
<keyword evidence="6" id="KW-0808">Transferase</keyword>
<proteinExistence type="predicted"/>
<comment type="subcellular location">
    <subcellularLocation>
        <location evidence="1">Membrane</location>
        <topology evidence="1">Multi-pass membrane protein</topology>
    </subcellularLocation>
</comment>
<feature type="transmembrane region" description="Helical" evidence="5">
    <location>
        <begin position="250"/>
        <end position="269"/>
    </location>
</feature>
<feature type="transmembrane region" description="Helical" evidence="5">
    <location>
        <begin position="120"/>
        <end position="139"/>
    </location>
</feature>
<evidence type="ECO:0000256" key="4">
    <source>
        <dbReference type="ARBA" id="ARBA00023136"/>
    </source>
</evidence>
<reference evidence="7" key="1">
    <citation type="submission" date="2016-10" db="EMBL/GenBank/DDBJ databases">
        <authorList>
            <person name="Varghese N."/>
            <person name="Submissions S."/>
        </authorList>
    </citation>
    <scope>NUCLEOTIDE SEQUENCE [LARGE SCALE GENOMIC DNA]</scope>
    <source>
        <strain evidence="7">LP51</strain>
    </source>
</reference>
<dbReference type="Pfam" id="PF01040">
    <property type="entry name" value="UbiA"/>
    <property type="match status" value="1"/>
</dbReference>
<feature type="transmembrane region" description="Helical" evidence="5">
    <location>
        <begin position="151"/>
        <end position="172"/>
    </location>
</feature>
<keyword evidence="4 5" id="KW-0472">Membrane</keyword>
<dbReference type="Proteomes" id="UP000198724">
    <property type="component" value="Unassembled WGS sequence"/>
</dbReference>
<dbReference type="GO" id="GO:0016020">
    <property type="term" value="C:membrane"/>
    <property type="evidence" value="ECO:0007669"/>
    <property type="project" value="UniProtKB-SubCell"/>
</dbReference>
<keyword evidence="7" id="KW-1185">Reference proteome</keyword>
<evidence type="ECO:0000256" key="1">
    <source>
        <dbReference type="ARBA" id="ARBA00004141"/>
    </source>
</evidence>